<evidence type="ECO:0000313" key="3">
    <source>
        <dbReference type="Proteomes" id="UP000187941"/>
    </source>
</evidence>
<dbReference type="Gene3D" id="3.40.50.300">
    <property type="entry name" value="P-loop containing nucleotide triphosphate hydrolases"/>
    <property type="match status" value="1"/>
</dbReference>
<proteinExistence type="predicted"/>
<dbReference type="GO" id="GO:0005524">
    <property type="term" value="F:ATP binding"/>
    <property type="evidence" value="ECO:0007669"/>
    <property type="project" value="InterPro"/>
</dbReference>
<dbReference type="GO" id="GO:0006109">
    <property type="term" value="P:regulation of carbohydrate metabolic process"/>
    <property type="evidence" value="ECO:0007669"/>
    <property type="project" value="InterPro"/>
</dbReference>
<keyword evidence="2" id="KW-0808">Transferase</keyword>
<dbReference type="Pfam" id="PF07475">
    <property type="entry name" value="Hpr_kinase_C"/>
    <property type="match status" value="1"/>
</dbReference>
<dbReference type="KEGG" id="smon:AWR27_02085"/>
<dbReference type="STRING" id="1178516.AWR27_02085"/>
<keyword evidence="3" id="KW-1185">Reference proteome</keyword>
<evidence type="ECO:0000313" key="2">
    <source>
        <dbReference type="EMBL" id="AQG78239.1"/>
    </source>
</evidence>
<name>A0A1P9WS97_9BACT</name>
<keyword evidence="2" id="KW-0418">Kinase</keyword>
<dbReference type="SUPFAM" id="SSF53795">
    <property type="entry name" value="PEP carboxykinase-like"/>
    <property type="match status" value="1"/>
</dbReference>
<dbReference type="OrthoDB" id="5430844at2"/>
<accession>A0A1P9WS97</accession>
<dbReference type="InterPro" id="IPR027417">
    <property type="entry name" value="P-loop_NTPase"/>
</dbReference>
<sequence length="306" mass="33246">MDVIRHFYSAYGLTIDSEVVLSPLAQISPAPADLFVRYAPITPGPASEPTKIYRAGMQARFAQDGPDRLWLFWPPSLSFMALDGRELLVDANADDPDWIALFTLSEAIGLILFQRGNFLLHGSAVNLSGQGVVFIGEPGAGKSTTAAAFAQQGHALISDDLVCIHIDAAGKPWLIPAFPQLKIWETTVNGLQVAKTHLTPVREGVNKYAWQESLAFASSAVPLSHIFVLQPPDSGRSEPQLLAPSQVPVGLLGHFPLADAMLQGEALRRYFEQSVQLARTVRVATLSRPENFDRLLAFVRGLPATL</sequence>
<dbReference type="RefSeq" id="WP_077129661.1">
    <property type="nucleotide sequence ID" value="NZ_CP014263.1"/>
</dbReference>
<dbReference type="Proteomes" id="UP000187941">
    <property type="component" value="Chromosome"/>
</dbReference>
<dbReference type="InterPro" id="IPR011104">
    <property type="entry name" value="Hpr_kin/Pase_C"/>
</dbReference>
<feature type="domain" description="HPr kinase/phosphorylase C-terminal" evidence="1">
    <location>
        <begin position="120"/>
        <end position="165"/>
    </location>
</feature>
<gene>
    <name evidence="2" type="ORF">AWR27_02085</name>
</gene>
<reference evidence="2 3" key="1">
    <citation type="submission" date="2016-01" db="EMBL/GenBank/DDBJ databases">
        <authorList>
            <person name="Oliw E.H."/>
        </authorList>
    </citation>
    <scope>NUCLEOTIDE SEQUENCE [LARGE SCALE GENOMIC DNA]</scope>
    <source>
        <strain evidence="2 3">DY10</strain>
    </source>
</reference>
<dbReference type="GO" id="GO:0000155">
    <property type="term" value="F:phosphorelay sensor kinase activity"/>
    <property type="evidence" value="ECO:0007669"/>
    <property type="project" value="InterPro"/>
</dbReference>
<organism evidence="2 3">
    <name type="scientific">Spirosoma montaniterrae</name>
    <dbReference type="NCBI Taxonomy" id="1178516"/>
    <lineage>
        <taxon>Bacteria</taxon>
        <taxon>Pseudomonadati</taxon>
        <taxon>Bacteroidota</taxon>
        <taxon>Cytophagia</taxon>
        <taxon>Cytophagales</taxon>
        <taxon>Cytophagaceae</taxon>
        <taxon>Spirosoma</taxon>
    </lineage>
</organism>
<dbReference type="AlphaFoldDB" id="A0A1P9WS97"/>
<dbReference type="EMBL" id="CP014263">
    <property type="protein sequence ID" value="AQG78239.1"/>
    <property type="molecule type" value="Genomic_DNA"/>
</dbReference>
<evidence type="ECO:0000259" key="1">
    <source>
        <dbReference type="Pfam" id="PF07475"/>
    </source>
</evidence>
<protein>
    <submittedName>
        <fullName evidence="2">Serine kinase</fullName>
    </submittedName>
</protein>